<gene>
    <name evidence="2" type="ORF">B0H66DRAFT_235213</name>
</gene>
<name>A0AAE0I4C0_9PEZI</name>
<protein>
    <submittedName>
        <fullName evidence="2">Uncharacterized protein</fullName>
    </submittedName>
</protein>
<feature type="compositionally biased region" description="Basic and acidic residues" evidence="1">
    <location>
        <begin position="998"/>
        <end position="1008"/>
    </location>
</feature>
<feature type="region of interest" description="Disordered" evidence="1">
    <location>
        <begin position="983"/>
        <end position="1008"/>
    </location>
</feature>
<feature type="compositionally biased region" description="Polar residues" evidence="1">
    <location>
        <begin position="464"/>
        <end position="477"/>
    </location>
</feature>
<feature type="region of interest" description="Disordered" evidence="1">
    <location>
        <begin position="663"/>
        <end position="687"/>
    </location>
</feature>
<evidence type="ECO:0000313" key="2">
    <source>
        <dbReference type="EMBL" id="KAK3318373.1"/>
    </source>
</evidence>
<feature type="compositionally biased region" description="Basic residues" evidence="1">
    <location>
        <begin position="484"/>
        <end position="495"/>
    </location>
</feature>
<feature type="region of interest" description="Disordered" evidence="1">
    <location>
        <begin position="233"/>
        <end position="353"/>
    </location>
</feature>
<feature type="compositionally biased region" description="Polar residues" evidence="1">
    <location>
        <begin position="258"/>
        <end position="274"/>
    </location>
</feature>
<organism evidence="2 3">
    <name type="scientific">Apodospora peruviana</name>
    <dbReference type="NCBI Taxonomy" id="516989"/>
    <lineage>
        <taxon>Eukaryota</taxon>
        <taxon>Fungi</taxon>
        <taxon>Dikarya</taxon>
        <taxon>Ascomycota</taxon>
        <taxon>Pezizomycotina</taxon>
        <taxon>Sordariomycetes</taxon>
        <taxon>Sordariomycetidae</taxon>
        <taxon>Sordariales</taxon>
        <taxon>Lasiosphaeriaceae</taxon>
        <taxon>Apodospora</taxon>
    </lineage>
</organism>
<feature type="region of interest" description="Disordered" evidence="1">
    <location>
        <begin position="788"/>
        <end position="811"/>
    </location>
</feature>
<sequence>MAQGAMVSMMAARGVLDGGEMGNGSFISSLTPDEMHELRQYENLLRFHDEVVGGLHPRIKPSHLHGKPTAGSGSNAGSGVPLPSAASTAAAAPITSVASKSKKAKAATKTLANGSRPVVDNFQSHQSNLQLPPVNSYPALPGLGTLSGSSSDRSRSFAPGKVEINPVLLEKSDDLIKAEIQLHRQRVERALKEQVEQRRALQKASVQAAAWEQLTDFDVADVLERALAVVQATDAQPTDDTAANASASSDSFDDNTFYSSQHDTPQSHQISRLPNESDDEQMRDASPYEPEFEPEPAVQSNQTQVTVPALSPPRNLPGLQPQQRAAPGTSTPSSINRQSANPAAAGLSSEATSVSRAFRQLLAQEAVSSQGSGVASRSEESVNTAKNRSADARDLAMVSERLLNQAVGRNDSPVVRAHDLSPIAPQPAHVSPLAVARQQHLALSDSSGRRATPAQVAALRKQPSAATSPESSPQANRSLDRTKNKEKRKKKRKADRLHPEAVASPYIKTEPRSPSPMSAQPYSRPTKRQRQSQPQQLDLGQGESRYDQPIIVDERYRERYEPRSYGGDGAMEYGREDLRRPRHDAEPAVVAYPRYERVYYEDTRPPASARQGPGDSPGVHPAPYVHREVRTARAVSHAVDSTFGEAPTYFREPATAARMSVHPTAYRERSGSPVGYERPPPAMLPPRAAPTRIIVDAYGREYFEPPRPPTVAGDGPVSEHRVANSEFLYGLPPPLPPPPQPVSRRPGVFEDDAMVYQPTSPTYPAPRRLITQPELAGPELRTYRERAYSGQSMAPPAGEYMQARGRPDGRPGVEAPREYISSPASVHPPVEPTRYESAAPVYDRRPAEERPHDYYELRAGSVRPPEGVRYEVPVAYERRVGDEHVRKYISTRSASVRPGEPIRYEVGREYGGGQMGSMRPEIPLRKYAAAGGVPPDSRREVVQPAAAAAASRAYSVLPAEGSSHVMRQDLGGLVQAGEQRYYERQPAQDDDDVVFLDRPPRNMYREMR</sequence>
<proteinExistence type="predicted"/>
<feature type="compositionally biased region" description="Basic residues" evidence="1">
    <location>
        <begin position="57"/>
        <end position="66"/>
    </location>
</feature>
<dbReference type="Proteomes" id="UP001283341">
    <property type="component" value="Unassembled WGS sequence"/>
</dbReference>
<reference evidence="2" key="1">
    <citation type="journal article" date="2023" name="Mol. Phylogenet. Evol.">
        <title>Genome-scale phylogeny and comparative genomics of the fungal order Sordariales.</title>
        <authorList>
            <person name="Hensen N."/>
            <person name="Bonometti L."/>
            <person name="Westerberg I."/>
            <person name="Brannstrom I.O."/>
            <person name="Guillou S."/>
            <person name="Cros-Aarteil S."/>
            <person name="Calhoun S."/>
            <person name="Haridas S."/>
            <person name="Kuo A."/>
            <person name="Mondo S."/>
            <person name="Pangilinan J."/>
            <person name="Riley R."/>
            <person name="LaButti K."/>
            <person name="Andreopoulos B."/>
            <person name="Lipzen A."/>
            <person name="Chen C."/>
            <person name="Yan M."/>
            <person name="Daum C."/>
            <person name="Ng V."/>
            <person name="Clum A."/>
            <person name="Steindorff A."/>
            <person name="Ohm R.A."/>
            <person name="Martin F."/>
            <person name="Silar P."/>
            <person name="Natvig D.O."/>
            <person name="Lalanne C."/>
            <person name="Gautier V."/>
            <person name="Ament-Velasquez S.L."/>
            <person name="Kruys A."/>
            <person name="Hutchinson M.I."/>
            <person name="Powell A.J."/>
            <person name="Barry K."/>
            <person name="Miller A.N."/>
            <person name="Grigoriev I.V."/>
            <person name="Debuchy R."/>
            <person name="Gladieux P."/>
            <person name="Hiltunen Thoren M."/>
            <person name="Johannesson H."/>
        </authorList>
    </citation>
    <scope>NUCLEOTIDE SEQUENCE</scope>
    <source>
        <strain evidence="2">CBS 118394</strain>
    </source>
</reference>
<feature type="compositionally biased region" description="Pro residues" evidence="1">
    <location>
        <begin position="678"/>
        <end position="687"/>
    </location>
</feature>
<dbReference type="AlphaFoldDB" id="A0AAE0I4C0"/>
<feature type="compositionally biased region" description="Low complexity" evidence="1">
    <location>
        <begin position="233"/>
        <end position="257"/>
    </location>
</feature>
<feature type="compositionally biased region" description="Polar residues" evidence="1">
    <location>
        <begin position="366"/>
        <end position="387"/>
    </location>
</feature>
<feature type="region of interest" description="Disordered" evidence="1">
    <location>
        <begin position="56"/>
        <end position="84"/>
    </location>
</feature>
<feature type="compositionally biased region" description="Polar residues" evidence="1">
    <location>
        <begin position="320"/>
        <end position="341"/>
    </location>
</feature>
<reference evidence="2" key="2">
    <citation type="submission" date="2023-06" db="EMBL/GenBank/DDBJ databases">
        <authorList>
            <consortium name="Lawrence Berkeley National Laboratory"/>
            <person name="Haridas S."/>
            <person name="Hensen N."/>
            <person name="Bonometti L."/>
            <person name="Westerberg I."/>
            <person name="Brannstrom I.O."/>
            <person name="Guillou S."/>
            <person name="Cros-Aarteil S."/>
            <person name="Calhoun S."/>
            <person name="Kuo A."/>
            <person name="Mondo S."/>
            <person name="Pangilinan J."/>
            <person name="Riley R."/>
            <person name="Labutti K."/>
            <person name="Andreopoulos B."/>
            <person name="Lipzen A."/>
            <person name="Chen C."/>
            <person name="Yanf M."/>
            <person name="Daum C."/>
            <person name="Ng V."/>
            <person name="Clum A."/>
            <person name="Steindorff A."/>
            <person name="Ohm R."/>
            <person name="Martin F."/>
            <person name="Silar P."/>
            <person name="Natvig D."/>
            <person name="Lalanne C."/>
            <person name="Gautier V."/>
            <person name="Ament-Velasquez S.L."/>
            <person name="Kruys A."/>
            <person name="Hutchinson M.I."/>
            <person name="Powell A.J."/>
            <person name="Barry K."/>
            <person name="Miller A.N."/>
            <person name="Grigoriev I.V."/>
            <person name="Debuchy R."/>
            <person name="Gladieux P."/>
            <person name="Thoren M.H."/>
            <person name="Johannesson H."/>
        </authorList>
    </citation>
    <scope>NUCLEOTIDE SEQUENCE</scope>
    <source>
        <strain evidence="2">CBS 118394</strain>
    </source>
</reference>
<evidence type="ECO:0000313" key="3">
    <source>
        <dbReference type="Proteomes" id="UP001283341"/>
    </source>
</evidence>
<feature type="region of interest" description="Disordered" evidence="1">
    <location>
        <begin position="366"/>
        <end position="549"/>
    </location>
</feature>
<dbReference type="EMBL" id="JAUEDM010000004">
    <property type="protein sequence ID" value="KAK3318373.1"/>
    <property type="molecule type" value="Genomic_DNA"/>
</dbReference>
<keyword evidence="3" id="KW-1185">Reference proteome</keyword>
<evidence type="ECO:0000256" key="1">
    <source>
        <dbReference type="SAM" id="MobiDB-lite"/>
    </source>
</evidence>
<comment type="caution">
    <text evidence="2">The sequence shown here is derived from an EMBL/GenBank/DDBJ whole genome shotgun (WGS) entry which is preliminary data.</text>
</comment>
<accession>A0AAE0I4C0</accession>